<dbReference type="SUPFAM" id="SSF55116">
    <property type="entry name" value="Formiminotransferase domain of formiminotransferase-cyclodeaminase"/>
    <property type="match status" value="2"/>
</dbReference>
<dbReference type="InterPro" id="IPR012886">
    <property type="entry name" value="Formiminotransferase_N"/>
</dbReference>
<comment type="pathway">
    <text evidence="4">Amino-acid degradation; L-histidine degradation into L-glutamate; L-glutamate from N-formimidoyl-L-glutamate (transferase route): step 1/1.</text>
</comment>
<comment type="function">
    <text evidence="1">Binds and promotes bundling of vimentin filaments originating from the Golgi.</text>
</comment>
<dbReference type="PANTHER" id="PTHR12234">
    <property type="entry name" value="FORMIMINOTRANSFERASE-CYCLODEAMINASE"/>
    <property type="match status" value="1"/>
</dbReference>
<dbReference type="FunFam" id="3.30.990.10:FF:000001">
    <property type="entry name" value="Formimidoyltransferase cyclodeaminase"/>
    <property type="match status" value="1"/>
</dbReference>
<dbReference type="Pfam" id="PF07837">
    <property type="entry name" value="FTCD_N"/>
    <property type="match status" value="1"/>
</dbReference>
<evidence type="ECO:0000256" key="10">
    <source>
        <dbReference type="ARBA" id="ARBA00022490"/>
    </source>
</evidence>
<keyword evidence="10" id="KW-0963">Cytoplasm</keyword>
<dbReference type="SMART" id="SM01222">
    <property type="entry name" value="FTCD_N"/>
    <property type="match status" value="1"/>
</dbReference>
<name>A0A3Q3IYW9_MONAL</name>
<feature type="domain" description="Formiminotransferase C-terminal subdomain" evidence="21">
    <location>
        <begin position="181"/>
        <end position="325"/>
    </location>
</feature>
<evidence type="ECO:0000256" key="15">
    <source>
        <dbReference type="ARBA" id="ARBA00023212"/>
    </source>
</evidence>
<sequence length="570" mass="62298">MAQLVECVPNFSEGRNKEVIDAIGAAISGTAGCSLLDVDPGASTNRTVYTFVGSPEAVVEGALSAAQQAFSLIDMSRHSGEHPRTGAMDVCPFIPVQNVSMDDCIRCANVFGQRLAEMLRVPVYLYGEAARRESRRSLPSVRAGEYEALPEKLKHDEWTPDFGPALFVPSWGATVTGARKFLIAYNVNLISTKEQAHRVALDVREQGRGKDQPGLLKKVQAMGWYLDEANLAQVSTNILDFELTPLHTVYEEICRDAEVLKLPVVGSQIVGLIPLKALLDSADFYIHRDELFIIKEEHKVRLVISKLGLDSLAPFNPQERIIEYMVRSQEDSRLVSLSLQQFVHRVGARTAAPGGGSVSAAVAALGAALGAMVGQMTYGKRQFEKLDGVMRRLIPPFHQAMSELLHMVDADSSAFNSYMAALKLPKSTAEDVQRREAAMQEGLQRAVAVPLALAERVSILWPLLKEMVEYGNIACKSDAQVAAKALETAVFGAYFNVTINLKDVTDKDFKMAVCVSSSFFRASQLNPVCLFIACVVSCCFVLQTEKRVAALLQEAKDSAAAILDAAKRRK</sequence>
<dbReference type="SMART" id="SM01221">
    <property type="entry name" value="FTCD"/>
    <property type="match status" value="1"/>
</dbReference>
<dbReference type="InterPro" id="IPR036178">
    <property type="entry name" value="Formintransfe-cycloase-like_sf"/>
</dbReference>
<keyword evidence="17" id="KW-0511">Multifunctional enzyme</keyword>
<comment type="subunit">
    <text evidence="19">Homooctamer, including four polyglutamate binding sites. The subunits are arranged as a tetramer of dimers, and form a planar ring-shaped structure.</text>
</comment>
<dbReference type="InterPro" id="IPR051623">
    <property type="entry name" value="FTCD"/>
</dbReference>
<evidence type="ECO:0000256" key="5">
    <source>
        <dbReference type="ARBA" id="ARBA00008297"/>
    </source>
</evidence>
<dbReference type="InterPro" id="IPR037064">
    <property type="entry name" value="Formiminotransferase_N_sf"/>
</dbReference>
<evidence type="ECO:0000256" key="4">
    <source>
        <dbReference type="ARBA" id="ARBA00005082"/>
    </source>
</evidence>
<dbReference type="Gene3D" id="1.20.120.680">
    <property type="entry name" value="Formiminotetrahydrofolate cyclodeaminase monomer, up-and-down helical bundle"/>
    <property type="match status" value="1"/>
</dbReference>
<dbReference type="GO" id="GO:0030412">
    <property type="term" value="F:formimidoyltetrahydrofolate cyclodeaminase activity"/>
    <property type="evidence" value="ECO:0007669"/>
    <property type="project" value="UniProtKB-EC"/>
</dbReference>
<keyword evidence="24" id="KW-1185">Reference proteome</keyword>
<reference evidence="23" key="1">
    <citation type="submission" date="2025-08" db="UniProtKB">
        <authorList>
            <consortium name="Ensembl"/>
        </authorList>
    </citation>
    <scope>IDENTIFICATION</scope>
</reference>
<dbReference type="GO" id="GO:0005814">
    <property type="term" value="C:centriole"/>
    <property type="evidence" value="ECO:0007669"/>
    <property type="project" value="UniProtKB-SubCell"/>
</dbReference>
<dbReference type="SUPFAM" id="SSF101262">
    <property type="entry name" value="Methenyltetrahydrofolate cyclohydrolase-like"/>
    <property type="match status" value="1"/>
</dbReference>
<dbReference type="Gene3D" id="3.30.70.670">
    <property type="entry name" value="Formiminotransferase, C-terminal subdomain"/>
    <property type="match status" value="1"/>
</dbReference>
<evidence type="ECO:0000256" key="17">
    <source>
        <dbReference type="ARBA" id="ARBA00023268"/>
    </source>
</evidence>
<protein>
    <recommendedName>
        <fullName evidence="9">Formimidoyltransferase-cyclodeaminase</fullName>
        <ecNumber evidence="7">2.1.2.5</ecNumber>
        <ecNumber evidence="8">4.3.1.4</ecNumber>
    </recommendedName>
    <alternativeName>
        <fullName evidence="20">Formiminotransferase-cyclodeaminase</fullName>
    </alternativeName>
</protein>
<dbReference type="STRING" id="43700.ENSMALP00000006081"/>
<proteinExistence type="inferred from homology"/>
<evidence type="ECO:0000256" key="20">
    <source>
        <dbReference type="ARBA" id="ARBA00030029"/>
    </source>
</evidence>
<feature type="domain" description="Formiminotransferase N-terminal subdomain" evidence="22">
    <location>
        <begin position="3"/>
        <end position="180"/>
    </location>
</feature>
<dbReference type="InterPro" id="IPR004227">
    <property type="entry name" value="Formiminotransferase_cat"/>
</dbReference>
<dbReference type="EC" id="4.3.1.4" evidence="8"/>
<dbReference type="GO" id="GO:0019557">
    <property type="term" value="P:L-histidine catabolic process to glutamate and formate"/>
    <property type="evidence" value="ECO:0007669"/>
    <property type="project" value="UniProtKB-UniPathway"/>
</dbReference>
<evidence type="ECO:0000313" key="23">
    <source>
        <dbReference type="Ensembl" id="ENSMALP00000006081.1"/>
    </source>
</evidence>
<dbReference type="Gene3D" id="3.30.990.10">
    <property type="entry name" value="Formiminotransferase, N-terminal subdomain"/>
    <property type="match status" value="1"/>
</dbReference>
<dbReference type="InterPro" id="IPR037070">
    <property type="entry name" value="Formiminotransferase_C_sf"/>
</dbReference>
<evidence type="ECO:0000256" key="3">
    <source>
        <dbReference type="ARBA" id="ARBA00004555"/>
    </source>
</evidence>
<dbReference type="Pfam" id="PF02971">
    <property type="entry name" value="FTCD"/>
    <property type="match status" value="1"/>
</dbReference>
<evidence type="ECO:0000256" key="6">
    <source>
        <dbReference type="ARBA" id="ARBA00010825"/>
    </source>
</evidence>
<evidence type="ECO:0000256" key="11">
    <source>
        <dbReference type="ARBA" id="ARBA00022679"/>
    </source>
</evidence>
<evidence type="ECO:0000256" key="16">
    <source>
        <dbReference type="ARBA" id="ARBA00023239"/>
    </source>
</evidence>
<keyword evidence="11" id="KW-0808">Transferase</keyword>
<keyword evidence="15" id="KW-0206">Cytoskeleton</keyword>
<evidence type="ECO:0000256" key="18">
    <source>
        <dbReference type="ARBA" id="ARBA00025506"/>
    </source>
</evidence>
<keyword evidence="16" id="KW-0456">Lyase</keyword>
<dbReference type="FunFam" id="3.30.70.670:FF:000001">
    <property type="entry name" value="Formimidoyltransferase cyclodeaminase"/>
    <property type="match status" value="1"/>
</dbReference>
<dbReference type="FunFam" id="1.20.120.680:FF:000001">
    <property type="entry name" value="Formimidoyltransferase cyclodeaminase"/>
    <property type="match status" value="1"/>
</dbReference>
<dbReference type="GO" id="GO:0005542">
    <property type="term" value="F:folic acid binding"/>
    <property type="evidence" value="ECO:0007669"/>
    <property type="project" value="UniProtKB-KW"/>
</dbReference>
<dbReference type="GO" id="GO:0005794">
    <property type="term" value="C:Golgi apparatus"/>
    <property type="evidence" value="ECO:0007669"/>
    <property type="project" value="UniProtKB-SubCell"/>
</dbReference>
<keyword evidence="12" id="KW-0369">Histidine metabolism</keyword>
<dbReference type="InterPro" id="IPR013802">
    <property type="entry name" value="Formiminotransferase_C"/>
</dbReference>
<evidence type="ECO:0000256" key="2">
    <source>
        <dbReference type="ARBA" id="ARBA00004114"/>
    </source>
</evidence>
<organism evidence="23 24">
    <name type="scientific">Monopterus albus</name>
    <name type="common">Swamp eel</name>
    <dbReference type="NCBI Taxonomy" id="43700"/>
    <lineage>
        <taxon>Eukaryota</taxon>
        <taxon>Metazoa</taxon>
        <taxon>Chordata</taxon>
        <taxon>Craniata</taxon>
        <taxon>Vertebrata</taxon>
        <taxon>Euteleostomi</taxon>
        <taxon>Actinopterygii</taxon>
        <taxon>Neopterygii</taxon>
        <taxon>Teleostei</taxon>
        <taxon>Neoteleostei</taxon>
        <taxon>Acanthomorphata</taxon>
        <taxon>Anabantaria</taxon>
        <taxon>Synbranchiformes</taxon>
        <taxon>Synbranchidae</taxon>
        <taxon>Monopterus</taxon>
    </lineage>
</organism>
<dbReference type="GO" id="GO:0030409">
    <property type="term" value="F:glutamate formimidoyltransferase activity"/>
    <property type="evidence" value="ECO:0007669"/>
    <property type="project" value="UniProtKB-EC"/>
</dbReference>
<dbReference type="AlphaFoldDB" id="A0A3Q3IYW9"/>
<evidence type="ECO:0000256" key="19">
    <source>
        <dbReference type="ARBA" id="ARBA00025915"/>
    </source>
</evidence>
<keyword evidence="14" id="KW-0333">Golgi apparatus</keyword>
<dbReference type="UniPathway" id="UPA00379">
    <property type="reaction ID" value="UER00555"/>
</dbReference>
<evidence type="ECO:0000313" key="24">
    <source>
        <dbReference type="Proteomes" id="UP000261600"/>
    </source>
</evidence>
<reference evidence="23" key="2">
    <citation type="submission" date="2025-09" db="UniProtKB">
        <authorList>
            <consortium name="Ensembl"/>
        </authorList>
    </citation>
    <scope>IDENTIFICATION</scope>
</reference>
<comment type="function">
    <text evidence="18">Folate-dependent enzyme, that displays both transferase and deaminase activity. Serves to channel one-carbon units from formiminoglutamate to the folate pool.</text>
</comment>
<dbReference type="Pfam" id="PF04961">
    <property type="entry name" value="FTCD_C"/>
    <property type="match status" value="1"/>
</dbReference>
<dbReference type="PANTHER" id="PTHR12234:SF0">
    <property type="entry name" value="FORMIMIDOYLTRANSFERASE-CYCLODEAMINASE"/>
    <property type="match status" value="1"/>
</dbReference>
<dbReference type="GO" id="GO:0019556">
    <property type="term" value="P:L-histidine catabolic process to glutamate and formamide"/>
    <property type="evidence" value="ECO:0007669"/>
    <property type="project" value="UniProtKB-UniPathway"/>
</dbReference>
<evidence type="ECO:0000256" key="13">
    <source>
        <dbReference type="ARBA" id="ARBA00022954"/>
    </source>
</evidence>
<evidence type="ECO:0000259" key="21">
    <source>
        <dbReference type="SMART" id="SM01221"/>
    </source>
</evidence>
<evidence type="ECO:0000256" key="1">
    <source>
        <dbReference type="ARBA" id="ARBA00002680"/>
    </source>
</evidence>
<dbReference type="InterPro" id="IPR007044">
    <property type="entry name" value="Cyclodeamin/CycHdrlase"/>
</dbReference>
<dbReference type="Proteomes" id="UP000261600">
    <property type="component" value="Unplaced"/>
</dbReference>
<evidence type="ECO:0000256" key="9">
    <source>
        <dbReference type="ARBA" id="ARBA00017787"/>
    </source>
</evidence>
<keyword evidence="13" id="KW-0290">Folate-binding</keyword>
<evidence type="ECO:0000256" key="8">
    <source>
        <dbReference type="ARBA" id="ARBA00012998"/>
    </source>
</evidence>
<dbReference type="InterPro" id="IPR022384">
    <property type="entry name" value="FormiminoTrfase_cat_dom_sf"/>
</dbReference>
<dbReference type="NCBIfam" id="TIGR02024">
    <property type="entry name" value="FtcD"/>
    <property type="match status" value="1"/>
</dbReference>
<comment type="similarity">
    <text evidence="5">In the N-terminal section; belongs to the formiminotransferase family.</text>
</comment>
<accession>A0A3Q3IYW9</accession>
<dbReference type="Ensembl" id="ENSMALT00000006214.1">
    <property type="protein sequence ID" value="ENSMALP00000006081.1"/>
    <property type="gene ID" value="ENSMALG00000004336.1"/>
</dbReference>
<evidence type="ECO:0000256" key="7">
    <source>
        <dbReference type="ARBA" id="ARBA00012252"/>
    </source>
</evidence>
<evidence type="ECO:0000259" key="22">
    <source>
        <dbReference type="SMART" id="SM01222"/>
    </source>
</evidence>
<dbReference type="EC" id="2.1.2.5" evidence="7"/>
<comment type="similarity">
    <text evidence="6">In the C-terminal section; belongs to the cyclodeaminase/cyclohydrolase family.</text>
</comment>
<evidence type="ECO:0000256" key="12">
    <source>
        <dbReference type="ARBA" id="ARBA00022808"/>
    </source>
</evidence>
<evidence type="ECO:0000256" key="14">
    <source>
        <dbReference type="ARBA" id="ARBA00023034"/>
    </source>
</evidence>
<comment type="subcellular location">
    <subcellularLocation>
        <location evidence="2">Cytoplasm</location>
        <location evidence="2">Cytoskeleton</location>
        <location evidence="2">Microtubule organizing center</location>
        <location evidence="2">Centrosome</location>
        <location evidence="2">Centriole</location>
    </subcellularLocation>
    <subcellularLocation>
        <location evidence="3">Golgi apparatus</location>
    </subcellularLocation>
</comment>